<accession>A0A815X3N7</accession>
<name>A0A815X3N7_9BILA</name>
<reference evidence="1" key="1">
    <citation type="submission" date="2021-02" db="EMBL/GenBank/DDBJ databases">
        <authorList>
            <person name="Nowell W R."/>
        </authorList>
    </citation>
    <scope>NUCLEOTIDE SEQUENCE</scope>
</reference>
<comment type="caution">
    <text evidence="1">The sequence shown here is derived from an EMBL/GenBank/DDBJ whole genome shotgun (WGS) entry which is preliminary data.</text>
</comment>
<sequence length="59" mass="7107">PLDSNIHLKRKMHAMMLQQQQSRNNSINIHELIENLNELCYKGFDELNALIQEQRWVFI</sequence>
<gene>
    <name evidence="1" type="ORF">ZHD862_LOCUS39375</name>
</gene>
<dbReference type="AlphaFoldDB" id="A0A815X3N7"/>
<dbReference type="Proteomes" id="UP000663864">
    <property type="component" value="Unassembled WGS sequence"/>
</dbReference>
<feature type="non-terminal residue" evidence="1">
    <location>
        <position position="1"/>
    </location>
</feature>
<dbReference type="EMBL" id="CAJNOT010017766">
    <property type="protein sequence ID" value="CAF1552257.1"/>
    <property type="molecule type" value="Genomic_DNA"/>
</dbReference>
<protein>
    <submittedName>
        <fullName evidence="1">Uncharacterized protein</fullName>
    </submittedName>
</protein>
<proteinExistence type="predicted"/>
<evidence type="ECO:0000313" key="2">
    <source>
        <dbReference type="Proteomes" id="UP000663864"/>
    </source>
</evidence>
<organism evidence="1 2">
    <name type="scientific">Rotaria sordida</name>
    <dbReference type="NCBI Taxonomy" id="392033"/>
    <lineage>
        <taxon>Eukaryota</taxon>
        <taxon>Metazoa</taxon>
        <taxon>Spiralia</taxon>
        <taxon>Gnathifera</taxon>
        <taxon>Rotifera</taxon>
        <taxon>Eurotatoria</taxon>
        <taxon>Bdelloidea</taxon>
        <taxon>Philodinida</taxon>
        <taxon>Philodinidae</taxon>
        <taxon>Rotaria</taxon>
    </lineage>
</organism>
<evidence type="ECO:0000313" key="1">
    <source>
        <dbReference type="EMBL" id="CAF1552257.1"/>
    </source>
</evidence>